<evidence type="ECO:0000313" key="1">
    <source>
        <dbReference type="EMBL" id="RNA36783.1"/>
    </source>
</evidence>
<gene>
    <name evidence="1" type="ORF">BpHYR1_034210</name>
</gene>
<name>A0A3M7SLW6_BRAPC</name>
<sequence length="96" mass="11639">MSVIFALRLDDLSLKYFNLKYYQTNLSVDYTITYFLPIEVKLKNSLSFISIFRYKSFYFNNLKCDLQNQLLNIEELFNFQFRKLVSDVLFNYIKKA</sequence>
<proteinExistence type="predicted"/>
<evidence type="ECO:0000313" key="2">
    <source>
        <dbReference type="Proteomes" id="UP000276133"/>
    </source>
</evidence>
<protein>
    <submittedName>
        <fullName evidence="1">Uncharacterized protein</fullName>
    </submittedName>
</protein>
<dbReference type="AlphaFoldDB" id="A0A3M7SLW6"/>
<dbReference type="EMBL" id="REGN01001127">
    <property type="protein sequence ID" value="RNA36783.1"/>
    <property type="molecule type" value="Genomic_DNA"/>
</dbReference>
<dbReference type="Proteomes" id="UP000276133">
    <property type="component" value="Unassembled WGS sequence"/>
</dbReference>
<comment type="caution">
    <text evidence="1">The sequence shown here is derived from an EMBL/GenBank/DDBJ whole genome shotgun (WGS) entry which is preliminary data.</text>
</comment>
<organism evidence="1 2">
    <name type="scientific">Brachionus plicatilis</name>
    <name type="common">Marine rotifer</name>
    <name type="synonym">Brachionus muelleri</name>
    <dbReference type="NCBI Taxonomy" id="10195"/>
    <lineage>
        <taxon>Eukaryota</taxon>
        <taxon>Metazoa</taxon>
        <taxon>Spiralia</taxon>
        <taxon>Gnathifera</taxon>
        <taxon>Rotifera</taxon>
        <taxon>Eurotatoria</taxon>
        <taxon>Monogononta</taxon>
        <taxon>Pseudotrocha</taxon>
        <taxon>Ploima</taxon>
        <taxon>Brachionidae</taxon>
        <taxon>Brachionus</taxon>
    </lineage>
</organism>
<accession>A0A3M7SLW6</accession>
<keyword evidence="2" id="KW-1185">Reference proteome</keyword>
<reference evidence="1 2" key="1">
    <citation type="journal article" date="2018" name="Sci. Rep.">
        <title>Genomic signatures of local adaptation to the degree of environmental predictability in rotifers.</title>
        <authorList>
            <person name="Franch-Gras L."/>
            <person name="Hahn C."/>
            <person name="Garcia-Roger E.M."/>
            <person name="Carmona M.J."/>
            <person name="Serra M."/>
            <person name="Gomez A."/>
        </authorList>
    </citation>
    <scope>NUCLEOTIDE SEQUENCE [LARGE SCALE GENOMIC DNA]</scope>
    <source>
        <strain evidence="1">HYR1</strain>
    </source>
</reference>